<dbReference type="PANTHER" id="PTHR11360:SF251">
    <property type="entry name" value="MAJOR FACILITATOR SUPERFAMILY (MFS) PROFILE DOMAIN-CONTAINING PROTEIN"/>
    <property type="match status" value="1"/>
</dbReference>
<dbReference type="InterPro" id="IPR011701">
    <property type="entry name" value="MFS"/>
</dbReference>
<feature type="compositionally biased region" description="Basic and acidic residues" evidence="1">
    <location>
        <begin position="100"/>
        <end position="116"/>
    </location>
</feature>
<evidence type="ECO:0000256" key="2">
    <source>
        <dbReference type="SAM" id="Phobius"/>
    </source>
</evidence>
<sequence length="939" mass="103122">MAASRGDLGIGGDRTTKSPITGRSRPSSQNSSVVSEQTGKIANEENKTGRVAGEIQGRNSTADETRKSKSLPPVRDKDSNIGREPRIAFNAGIKGAKSLPQRDDAYERPTDRKRASVDSGQIKKARRAKTRRKAEMKQGSISARVIYKLVGTANKQRRDFSPRRYRSENHANLIVVDASCGTSRGMEASRKLADSWKTDAGSWKTGSPRPGESRSSSDPKDRVGQTGGENRGEESPRRSPCGESCPRKCCGVVECEVRWTHEEKRGRDADRRELGRKQSESPVPPLLCRARSLPRLSVHDSGVACSEQSPAAGHPHNSKQQLAADLRQLHTLKQHYYPEGGWGWVVLLVGMLVQMLSHGVHGSSGILLRHVADKFGQRVYLETGWLGAMSTGVALLVSPVTIAFCRRKSTRLTAVLGGLVTALGCLFTSFASQFHQLFISYGTVVGIGVGMTRDCSTLMVAQYFKRRRELVEIFIVSGSGLGIAVMSAFIKGMISKIGWRLGLQAVTGVVFLTFILGTFYRSASLYHPQRRAILHLKNQKRKIKDKNKTDDGPPFFDFSTLKSKTVRILLVSTGISAFGINTPIFYLAHQAEEEGLGDTVILLQAYLGLAWTLGCVAFGLLVVHRSVECRIARQYLTQAAVFVCGLCILALTAVQGNYHGYVLFAWIYGIFCGGYHYSLKMYTYERVRARNFARTWGFVQCSQAIPIAIGVPISGYMNISCGGKAGYYFSSTCVLVGSFTLFFIDLHRRNLSRHKHVRSNGTKHLCVSDTCPQRRKLSFSQEPDNDGPHVAAAGAAAAALVLGAEIAPNQGEYVDGLAPEKPELTCISEEGIADMDLPDNMLEDLDYIGDCITSCNKVENYLMLSEFENNLIAEIPIITDRRGRRWSLARSKGGQSNLDRPSAPQPQNEETNEAKPKWHAAPNVPPNNRVITVIDEAST</sequence>
<feature type="transmembrane region" description="Helical" evidence="2">
    <location>
        <begin position="600"/>
        <end position="623"/>
    </location>
</feature>
<feature type="transmembrane region" description="Helical" evidence="2">
    <location>
        <begin position="384"/>
        <end position="405"/>
    </location>
</feature>
<feature type="transmembrane region" description="Helical" evidence="2">
    <location>
        <begin position="660"/>
        <end position="677"/>
    </location>
</feature>
<feature type="region of interest" description="Disordered" evidence="1">
    <location>
        <begin position="1"/>
        <end position="139"/>
    </location>
</feature>
<feature type="transmembrane region" description="Helical" evidence="2">
    <location>
        <begin position="438"/>
        <end position="461"/>
    </location>
</feature>
<dbReference type="GeneID" id="408646"/>
<feature type="compositionally biased region" description="Polar residues" evidence="1">
    <location>
        <begin position="893"/>
        <end position="909"/>
    </location>
</feature>
<evidence type="ECO:0000313" key="5">
    <source>
        <dbReference type="RefSeq" id="XP_016766374.2"/>
    </source>
</evidence>
<keyword evidence="2" id="KW-0472">Membrane</keyword>
<reference evidence="5" key="2">
    <citation type="submission" date="2025-04" db="UniProtKB">
        <authorList>
            <consortium name="RefSeq"/>
        </authorList>
    </citation>
    <scope>IDENTIFICATION</scope>
    <source>
        <strain evidence="5">DH4</strain>
        <tissue evidence="5">Whole body</tissue>
    </source>
</reference>
<feature type="region of interest" description="Disordered" evidence="1">
    <location>
        <begin position="264"/>
        <end position="285"/>
    </location>
</feature>
<dbReference type="Gene3D" id="1.20.1250.20">
    <property type="entry name" value="MFS general substrate transporter like domains"/>
    <property type="match status" value="1"/>
</dbReference>
<feature type="region of interest" description="Disordered" evidence="1">
    <location>
        <begin position="301"/>
        <end position="321"/>
    </location>
</feature>
<dbReference type="SUPFAM" id="SSF103473">
    <property type="entry name" value="MFS general substrate transporter"/>
    <property type="match status" value="1"/>
</dbReference>
<feature type="compositionally biased region" description="Basic and acidic residues" evidence="1">
    <location>
        <begin position="74"/>
        <end position="86"/>
    </location>
</feature>
<feature type="compositionally biased region" description="Basic and acidic residues" evidence="1">
    <location>
        <begin position="211"/>
        <end position="223"/>
    </location>
</feature>
<protein>
    <submittedName>
        <fullName evidence="5">Uncharacterized protein LOC408646 isoform X3</fullName>
    </submittedName>
</protein>
<gene>
    <name evidence="5" type="primary">LOC408646</name>
</gene>
<feature type="transmembrane region" description="Helical" evidence="2">
    <location>
        <begin position="725"/>
        <end position="746"/>
    </location>
</feature>
<feature type="transmembrane region" description="Helical" evidence="2">
    <location>
        <begin position="635"/>
        <end position="654"/>
    </location>
</feature>
<organism evidence="3">
    <name type="scientific">Apis mellifera</name>
    <name type="common">Honeybee</name>
    <dbReference type="NCBI Taxonomy" id="7460"/>
    <lineage>
        <taxon>Eukaryota</taxon>
        <taxon>Metazoa</taxon>
        <taxon>Ecdysozoa</taxon>
        <taxon>Arthropoda</taxon>
        <taxon>Hexapoda</taxon>
        <taxon>Insecta</taxon>
        <taxon>Pterygota</taxon>
        <taxon>Neoptera</taxon>
        <taxon>Endopterygota</taxon>
        <taxon>Hymenoptera</taxon>
        <taxon>Apocrita</taxon>
        <taxon>Aculeata</taxon>
        <taxon>Apoidea</taxon>
        <taxon>Anthophila</taxon>
        <taxon>Apidae</taxon>
        <taxon>Apis</taxon>
    </lineage>
</organism>
<evidence type="ECO:0000313" key="4">
    <source>
        <dbReference type="Proteomes" id="UP000005203"/>
    </source>
</evidence>
<feature type="compositionally biased region" description="Low complexity" evidence="1">
    <location>
        <begin position="23"/>
        <end position="35"/>
    </location>
</feature>
<accession>A0A8B7KJ67</accession>
<reference evidence="3" key="1">
    <citation type="submission" date="2021-01" db="UniProtKB">
        <authorList>
            <consortium name="EnsemblMetazoa"/>
        </authorList>
    </citation>
    <scope>IDENTIFICATION</scope>
    <source>
        <strain evidence="3">DH4</strain>
    </source>
</reference>
<dbReference type="InterPro" id="IPR036259">
    <property type="entry name" value="MFS_trans_sf"/>
</dbReference>
<feature type="transmembrane region" description="Helical" evidence="2">
    <location>
        <begin position="568"/>
        <end position="588"/>
    </location>
</feature>
<dbReference type="EnsemblMetazoa" id="XM_016910885">
    <property type="protein sequence ID" value="XP_016766374"/>
    <property type="gene ID" value="LOC408646"/>
</dbReference>
<feature type="transmembrane region" description="Helical" evidence="2">
    <location>
        <begin position="412"/>
        <end position="432"/>
    </location>
</feature>
<feature type="compositionally biased region" description="Basic and acidic residues" evidence="1">
    <location>
        <begin position="264"/>
        <end position="279"/>
    </location>
</feature>
<dbReference type="AlphaFoldDB" id="A0A7M7IG25"/>
<keyword evidence="2" id="KW-0812">Transmembrane</keyword>
<feature type="region of interest" description="Disordered" evidence="1">
    <location>
        <begin position="191"/>
        <end position="245"/>
    </location>
</feature>
<feature type="compositionally biased region" description="Basic residues" evidence="1">
    <location>
        <begin position="123"/>
        <end position="134"/>
    </location>
</feature>
<dbReference type="PANTHER" id="PTHR11360">
    <property type="entry name" value="MONOCARBOXYLATE TRANSPORTER"/>
    <property type="match status" value="1"/>
</dbReference>
<feature type="transmembrane region" description="Helical" evidence="2">
    <location>
        <begin position="698"/>
        <end position="719"/>
    </location>
</feature>
<feature type="transmembrane region" description="Helical" evidence="2">
    <location>
        <begin position="473"/>
        <end position="495"/>
    </location>
</feature>
<dbReference type="CDD" id="cd17352">
    <property type="entry name" value="MFS_MCT_SLC16"/>
    <property type="match status" value="1"/>
</dbReference>
<evidence type="ECO:0000256" key="1">
    <source>
        <dbReference type="SAM" id="MobiDB-lite"/>
    </source>
</evidence>
<evidence type="ECO:0000313" key="3">
    <source>
        <dbReference type="EnsemblMetazoa" id="XP_016766374"/>
    </source>
</evidence>
<dbReference type="InterPro" id="IPR050327">
    <property type="entry name" value="Proton-linked_MCT"/>
</dbReference>
<keyword evidence="4" id="KW-1185">Reference proteome</keyword>
<dbReference type="Pfam" id="PF07690">
    <property type="entry name" value="MFS_1"/>
    <property type="match status" value="1"/>
</dbReference>
<dbReference type="OrthoDB" id="6499973at2759"/>
<dbReference type="RefSeq" id="XP_016766374.2">
    <property type="nucleotide sequence ID" value="XM_016910885.2"/>
</dbReference>
<feature type="transmembrane region" description="Helical" evidence="2">
    <location>
        <begin position="501"/>
        <end position="520"/>
    </location>
</feature>
<name>A0A7M7IG25_APIME</name>
<dbReference type="GO" id="GO:0022857">
    <property type="term" value="F:transmembrane transporter activity"/>
    <property type="evidence" value="ECO:0007669"/>
    <property type="project" value="InterPro"/>
</dbReference>
<dbReference type="Proteomes" id="UP000005203">
    <property type="component" value="Linkage group LG1"/>
</dbReference>
<accession>A0A7M7IG25</accession>
<feature type="region of interest" description="Disordered" evidence="1">
    <location>
        <begin position="888"/>
        <end position="939"/>
    </location>
</feature>
<keyword evidence="2" id="KW-1133">Transmembrane helix</keyword>
<reference evidence="4" key="3">
    <citation type="submission" date="2025-05" db="UniProtKB">
        <authorList>
            <consortium name="RefSeq"/>
        </authorList>
    </citation>
    <scope>NUCLEOTIDE SEQUENCE [LARGE SCALE GENOMIC DNA]</scope>
    <source>
        <strain evidence="4">DH4</strain>
    </source>
</reference>
<proteinExistence type="predicted"/>